<dbReference type="RefSeq" id="XP_010772340.1">
    <property type="nucleotide sequence ID" value="XM_010774038.1"/>
</dbReference>
<reference evidence="3" key="1">
    <citation type="submission" date="2025-08" db="UniProtKB">
        <authorList>
            <consortium name="RefSeq"/>
        </authorList>
    </citation>
    <scope>IDENTIFICATION</scope>
    <source>
        <tissue evidence="3">Muscle</tissue>
    </source>
</reference>
<accession>A0A6I9NDB7</accession>
<feature type="non-terminal residue" evidence="3">
    <location>
        <position position="91"/>
    </location>
</feature>
<protein>
    <submittedName>
        <fullName evidence="3">Phosphatidylinositol 4-phosphate 3-kinase C2 domain-containing subunit alpha-like</fullName>
    </submittedName>
</protein>
<dbReference type="Proteomes" id="UP000504611">
    <property type="component" value="Unplaced"/>
</dbReference>
<organism evidence="2 3">
    <name type="scientific">Notothenia coriiceps</name>
    <name type="common">black rockcod</name>
    <dbReference type="NCBI Taxonomy" id="8208"/>
    <lineage>
        <taxon>Eukaryota</taxon>
        <taxon>Metazoa</taxon>
        <taxon>Chordata</taxon>
        <taxon>Craniata</taxon>
        <taxon>Vertebrata</taxon>
        <taxon>Euteleostomi</taxon>
        <taxon>Actinopterygii</taxon>
        <taxon>Neopterygii</taxon>
        <taxon>Teleostei</taxon>
        <taxon>Neoteleostei</taxon>
        <taxon>Acanthomorphata</taxon>
        <taxon>Eupercaria</taxon>
        <taxon>Perciformes</taxon>
        <taxon>Notothenioidei</taxon>
        <taxon>Nototheniidae</taxon>
        <taxon>Notothenia</taxon>
    </lineage>
</organism>
<sequence>MGSTSSGQSSNGHSSPVEEGMASLTQAVYDLAKLYLRSFCPPSTSFNSPPLPQAADGEGMEGISSKEASGTTDHLQFTLFALHGIPAHWVS</sequence>
<dbReference type="KEGG" id="ncc:104947915"/>
<evidence type="ECO:0000313" key="2">
    <source>
        <dbReference type="Proteomes" id="UP000504611"/>
    </source>
</evidence>
<name>A0A6I9NDB7_9TELE</name>
<keyword evidence="2" id="KW-1185">Reference proteome</keyword>
<evidence type="ECO:0000256" key="1">
    <source>
        <dbReference type="SAM" id="MobiDB-lite"/>
    </source>
</evidence>
<dbReference type="GeneID" id="104947915"/>
<dbReference type="AlphaFoldDB" id="A0A6I9NDB7"/>
<feature type="region of interest" description="Disordered" evidence="1">
    <location>
        <begin position="46"/>
        <end position="69"/>
    </location>
</feature>
<gene>
    <name evidence="3" type="primary">LOC104947915</name>
</gene>
<evidence type="ECO:0000313" key="3">
    <source>
        <dbReference type="RefSeq" id="XP_010772340.1"/>
    </source>
</evidence>
<dbReference type="OrthoDB" id="8927818at2759"/>
<proteinExistence type="predicted"/>